<organism evidence="10 11">
    <name type="scientific">Trapa incisa</name>
    <dbReference type="NCBI Taxonomy" id="236973"/>
    <lineage>
        <taxon>Eukaryota</taxon>
        <taxon>Viridiplantae</taxon>
        <taxon>Streptophyta</taxon>
        <taxon>Embryophyta</taxon>
        <taxon>Tracheophyta</taxon>
        <taxon>Spermatophyta</taxon>
        <taxon>Magnoliopsida</taxon>
        <taxon>eudicotyledons</taxon>
        <taxon>Gunneridae</taxon>
        <taxon>Pentapetalae</taxon>
        <taxon>rosids</taxon>
        <taxon>malvids</taxon>
        <taxon>Myrtales</taxon>
        <taxon>Lythraceae</taxon>
        <taxon>Trapa</taxon>
    </lineage>
</organism>
<dbReference type="SMART" id="SM00761">
    <property type="entry name" value="HDAC_interact"/>
    <property type="match status" value="1"/>
</dbReference>
<dbReference type="InterPro" id="IPR031693">
    <property type="entry name" value="Sin3_C"/>
</dbReference>
<dbReference type="FunFam" id="1.20.1160.11:FF:000002">
    <property type="entry name" value="Paired amphipathic helix protein SIN3"/>
    <property type="match status" value="1"/>
</dbReference>
<dbReference type="Proteomes" id="UP001345219">
    <property type="component" value="Chromosome 8"/>
</dbReference>
<reference evidence="10 11" key="1">
    <citation type="journal article" date="2023" name="Hortic Res">
        <title>Pangenome of water caltrop reveals structural variations and asymmetric subgenome divergence after allopolyploidization.</title>
        <authorList>
            <person name="Zhang X."/>
            <person name="Chen Y."/>
            <person name="Wang L."/>
            <person name="Yuan Y."/>
            <person name="Fang M."/>
            <person name="Shi L."/>
            <person name="Lu R."/>
            <person name="Comes H.P."/>
            <person name="Ma Y."/>
            <person name="Chen Y."/>
            <person name="Huang G."/>
            <person name="Zhou Y."/>
            <person name="Zheng Z."/>
            <person name="Qiu Y."/>
        </authorList>
    </citation>
    <scope>NUCLEOTIDE SEQUENCE [LARGE SCALE GENOMIC DNA]</scope>
    <source>
        <tissue evidence="10">Roots</tissue>
    </source>
</reference>
<feature type="region of interest" description="Disordered" evidence="8">
    <location>
        <begin position="231"/>
        <end position="286"/>
    </location>
</feature>
<feature type="compositionally biased region" description="Basic and acidic residues" evidence="8">
    <location>
        <begin position="247"/>
        <end position="286"/>
    </location>
</feature>
<keyword evidence="5" id="KW-0804">Transcription</keyword>
<keyword evidence="4" id="KW-0805">Transcription regulation</keyword>
<evidence type="ECO:0000256" key="7">
    <source>
        <dbReference type="PROSITE-ProRule" id="PRU00810"/>
    </source>
</evidence>
<keyword evidence="6 7" id="KW-0539">Nucleus</keyword>
<dbReference type="InterPro" id="IPR036600">
    <property type="entry name" value="PAH_sf"/>
</dbReference>
<dbReference type="PROSITE" id="PS51477">
    <property type="entry name" value="PAH"/>
    <property type="match status" value="3"/>
</dbReference>
<evidence type="ECO:0000259" key="9">
    <source>
        <dbReference type="SMART" id="SM00761"/>
    </source>
</evidence>
<evidence type="ECO:0000256" key="6">
    <source>
        <dbReference type="ARBA" id="ARBA00023242"/>
    </source>
</evidence>
<dbReference type="FunFam" id="1.20.1160.11:FF:000003">
    <property type="entry name" value="Paired amphipathic helix SIN3-like protein"/>
    <property type="match status" value="1"/>
</dbReference>
<evidence type="ECO:0000256" key="4">
    <source>
        <dbReference type="ARBA" id="ARBA00023015"/>
    </source>
</evidence>
<keyword evidence="2" id="KW-0678">Repressor</keyword>
<feature type="compositionally biased region" description="Basic and acidic residues" evidence="8">
    <location>
        <begin position="977"/>
        <end position="993"/>
    </location>
</feature>
<feature type="region of interest" description="Disordered" evidence="8">
    <location>
        <begin position="869"/>
        <end position="996"/>
    </location>
</feature>
<dbReference type="SUPFAM" id="SSF47762">
    <property type="entry name" value="PAH2 domain"/>
    <property type="match status" value="3"/>
</dbReference>
<dbReference type="FunFam" id="1.20.1160.11:FF:000001">
    <property type="entry name" value="Paired amphipathic helix protein Sin3"/>
    <property type="match status" value="1"/>
</dbReference>
<evidence type="ECO:0000313" key="10">
    <source>
        <dbReference type="EMBL" id="KAK4754768.1"/>
    </source>
</evidence>
<feature type="region of interest" description="Disordered" evidence="8">
    <location>
        <begin position="754"/>
        <end position="849"/>
    </location>
</feature>
<dbReference type="Pfam" id="PF02671">
    <property type="entry name" value="PAH"/>
    <property type="match status" value="3"/>
</dbReference>
<feature type="compositionally biased region" description="Basic and acidic residues" evidence="8">
    <location>
        <begin position="905"/>
        <end position="924"/>
    </location>
</feature>
<feature type="compositionally biased region" description="Basic and acidic residues" evidence="8">
    <location>
        <begin position="781"/>
        <end position="790"/>
    </location>
</feature>
<dbReference type="InterPro" id="IPR013194">
    <property type="entry name" value="HDAC_interact_dom"/>
</dbReference>
<dbReference type="GO" id="GO:0003714">
    <property type="term" value="F:transcription corepressor activity"/>
    <property type="evidence" value="ECO:0007669"/>
    <property type="project" value="InterPro"/>
</dbReference>
<dbReference type="InterPro" id="IPR039774">
    <property type="entry name" value="Sin3-like"/>
</dbReference>
<feature type="compositionally biased region" description="Acidic residues" evidence="8">
    <location>
        <begin position="961"/>
        <end position="976"/>
    </location>
</feature>
<evidence type="ECO:0000256" key="3">
    <source>
        <dbReference type="ARBA" id="ARBA00022737"/>
    </source>
</evidence>
<keyword evidence="11" id="KW-1185">Reference proteome</keyword>
<dbReference type="GO" id="GO:0000122">
    <property type="term" value="P:negative regulation of transcription by RNA polymerase II"/>
    <property type="evidence" value="ECO:0007669"/>
    <property type="project" value="TreeGrafter"/>
</dbReference>
<comment type="caution">
    <text evidence="10">The sequence shown here is derived from an EMBL/GenBank/DDBJ whole genome shotgun (WGS) entry which is preliminary data.</text>
</comment>
<proteinExistence type="predicted"/>
<evidence type="ECO:0000313" key="11">
    <source>
        <dbReference type="Proteomes" id="UP001345219"/>
    </source>
</evidence>
<evidence type="ECO:0000256" key="5">
    <source>
        <dbReference type="ARBA" id="ARBA00023163"/>
    </source>
</evidence>
<accession>A0AAN7JUK9</accession>
<feature type="domain" description="Histone deacetylase interacting" evidence="9">
    <location>
        <begin position="458"/>
        <end position="558"/>
    </location>
</feature>
<dbReference type="Gene3D" id="1.20.1160.11">
    <property type="entry name" value="Paired amphipathic helix"/>
    <property type="match status" value="3"/>
</dbReference>
<protein>
    <recommendedName>
        <fullName evidence="9">Histone deacetylase interacting domain-containing protein</fullName>
    </recommendedName>
</protein>
<evidence type="ECO:0000256" key="8">
    <source>
        <dbReference type="SAM" id="MobiDB-lite"/>
    </source>
</evidence>
<evidence type="ECO:0000256" key="2">
    <source>
        <dbReference type="ARBA" id="ARBA00022491"/>
    </source>
</evidence>
<feature type="region of interest" description="Disordered" evidence="8">
    <location>
        <begin position="1"/>
        <end position="48"/>
    </location>
</feature>
<dbReference type="Pfam" id="PF16879">
    <property type="entry name" value="Sin3a_C"/>
    <property type="match status" value="1"/>
</dbReference>
<feature type="compositionally biased region" description="Basic and acidic residues" evidence="8">
    <location>
        <begin position="801"/>
        <end position="815"/>
    </location>
</feature>
<dbReference type="GO" id="GO:0000785">
    <property type="term" value="C:chromatin"/>
    <property type="evidence" value="ECO:0007669"/>
    <property type="project" value="TreeGrafter"/>
</dbReference>
<gene>
    <name evidence="10" type="ORF">SAY87_008525</name>
</gene>
<dbReference type="InterPro" id="IPR003822">
    <property type="entry name" value="PAH"/>
</dbReference>
<keyword evidence="3" id="KW-0677">Repeat</keyword>
<dbReference type="GO" id="GO:0000118">
    <property type="term" value="C:histone deacetylase complex"/>
    <property type="evidence" value="ECO:0007669"/>
    <property type="project" value="TreeGrafter"/>
</dbReference>
<dbReference type="PANTHER" id="PTHR12346">
    <property type="entry name" value="SIN3B-RELATED"/>
    <property type="match status" value="1"/>
</dbReference>
<evidence type="ECO:0000256" key="1">
    <source>
        <dbReference type="ARBA" id="ARBA00004123"/>
    </source>
</evidence>
<sequence length="1314" mass="150273">MKRIREDVYPGSPFKRPFGSSSNGLSQVPGGGGGSSSRAGDDSTSQTLTTNDAMSYLKEVKDMFQDQREKYDTFLEVMKDFKAQRTDTAGVITRVKELFKGHNSLLLGFNTFLPKGYVITIDEDEVPTRKTVEFEEAISFVNKIKKRFQNDEHVYKAFLDILNLYRKEHKDINEVYHEVAELFDDHPDLLEEFMRFLPDNSGTTATHNVPFNRNSFRPGERTPAKLVSRPLHMDKHRNRPQKITGSHADRGSSVDRLDVDDDKSLMKIQKDQKRHPEKDISRSKRNVEVDDREFEHDNRDFNLHHIQEKRKDSRKSEGIRASFPFNDDKDALKGMYTEGIMFCEKVKERLCSADDYQAFLKLLNIYSHGIIKRNDLQNLVTDLLGKHPDLMYEFNEFLERCENIDGFLAGVMNKKSLAQDSPSLKLSKVDHKHEAEGKKDKIRSEYLLKSIQELDLSDCQRCTPSYRLLPDDYPIPSASQRSELGAQVLNDHWVSVTSGSEDYSFKHMRRNQYEDSLFRCEDDRFELDMLIESVSSTAKRVEEFLNSINQSKNNIEASFQVENHFSALHLRCIERLYGDHGLDVLDILRRNPNAALPVILIRLKQKQEEWTKCRTDFNKVWADVYAKNHYKSLDHRSFYFKQQDPKNLSTKSLVAEIKELKEKQQKEDDLLQAIASVNRPSCSAHLEFPYIDLEIHEDLYKVFLYSCEEICSTKEQLNKVMRLWTTFLEPMLGVSSRTHGKGVIEVGKTSRGMANSSTLLSRGESRGSPEANIPTSSLKQLKSDVNKYDNRSTLSTNGDASVKERSSMELDRACKDVSNSNSHFQEKELKGRSVAPSNSVVPGEVKESKVNANNEASALSKLMPDTFVKNNNEFDGHTDNSAEPLKSEKEEGELSPLGDFEENFVDFKEDNVESVPEVEHEQEHQSTNGEGGGGMGSDANDEDSENNISDRGEVSGSDECFHEEENEEEEEADHDEVDAKAESEGEHDGHGGAEDGSVFPISELFLSSVKPLSKWVHADQAIEKMDSSRIFYANDDFYALFRLHQTLYERVLSAKTNSGSIERQRNSEGSVSPDPYSRFMAALYNLLDGTIDNSKFEDECRAIIGNQSYILFTLDKLIYKLVKQLQLIASDDMDNKLLQLYEYEKARKGIKFNDSVYYENVRVFLHGENIYRMKFSVDPPGLSIQLMGSVTEKPEVFAVSIEPNFCAYLLNDFLSALPSRKDSGDIYMQRNKRKYSLMDENSAACSALEGIQIFNGLECKIACISSKISYVFDTEDFFFRPRSKRRGISREKHSSRNLERVERFHRFLSAVIAV</sequence>
<dbReference type="Pfam" id="PF08295">
    <property type="entry name" value="Sin3_corepress"/>
    <property type="match status" value="1"/>
</dbReference>
<feature type="compositionally biased region" description="Low complexity" evidence="8">
    <location>
        <begin position="36"/>
        <end position="45"/>
    </location>
</feature>
<comment type="subcellular location">
    <subcellularLocation>
        <location evidence="1 7">Nucleus</location>
    </subcellularLocation>
</comment>
<name>A0AAN7JUK9_9MYRT</name>
<dbReference type="EMBL" id="JAXIOK010000014">
    <property type="protein sequence ID" value="KAK4754768.1"/>
    <property type="molecule type" value="Genomic_DNA"/>
</dbReference>
<dbReference type="PANTHER" id="PTHR12346:SF8">
    <property type="entry name" value="PAIRED AMPHIPATHIC HELIX PROTEIN SIN3-LIKE 2"/>
    <property type="match status" value="1"/>
</dbReference>
<feature type="compositionally biased region" description="Basic and acidic residues" evidence="8">
    <location>
        <begin position="872"/>
        <end position="889"/>
    </location>
</feature>